<dbReference type="RefSeq" id="WP_405274522.1">
    <property type="nucleotide sequence ID" value="NZ_JBBHLI010000010.1"/>
</dbReference>
<accession>A0ABU9EBX7</accession>
<proteinExistence type="inferred from homology"/>
<dbReference type="Gene3D" id="3.40.640.10">
    <property type="entry name" value="Type I PLP-dependent aspartate aminotransferase-like (Major domain)"/>
    <property type="match status" value="1"/>
</dbReference>
<keyword evidence="6" id="KW-0808">Transferase</keyword>
<evidence type="ECO:0000259" key="5">
    <source>
        <dbReference type="Pfam" id="PF00266"/>
    </source>
</evidence>
<dbReference type="PANTHER" id="PTHR43586:SF4">
    <property type="entry name" value="ISOPENICILLIN N EPIMERASE"/>
    <property type="match status" value="1"/>
</dbReference>
<dbReference type="InterPro" id="IPR015421">
    <property type="entry name" value="PyrdxlP-dep_Trfase_major"/>
</dbReference>
<name>A0ABU9EBX7_9BACT</name>
<reference evidence="6 7" key="1">
    <citation type="submission" date="2024-02" db="EMBL/GenBank/DDBJ databases">
        <title>A novel Gemmatimonadota bacterium.</title>
        <authorList>
            <person name="Du Z.-J."/>
            <person name="Ye Y.-Q."/>
        </authorList>
    </citation>
    <scope>NUCLEOTIDE SEQUENCE [LARGE SCALE GENOMIC DNA]</scope>
    <source>
        <strain evidence="6 7">DH-20</strain>
    </source>
</reference>
<evidence type="ECO:0000313" key="7">
    <source>
        <dbReference type="Proteomes" id="UP001484239"/>
    </source>
</evidence>
<dbReference type="Proteomes" id="UP001484239">
    <property type="component" value="Unassembled WGS sequence"/>
</dbReference>
<comment type="cofactor">
    <cofactor evidence="1 4">
        <name>pyridoxal 5'-phosphate</name>
        <dbReference type="ChEBI" id="CHEBI:597326"/>
    </cofactor>
</comment>
<evidence type="ECO:0000256" key="2">
    <source>
        <dbReference type="ARBA" id="ARBA00022898"/>
    </source>
</evidence>
<keyword evidence="2" id="KW-0663">Pyridoxal phosphate</keyword>
<protein>
    <submittedName>
        <fullName evidence="6">Aminotransferase class V-fold PLP-dependent enzyme</fullName>
    </submittedName>
</protein>
<dbReference type="GO" id="GO:0008483">
    <property type="term" value="F:transaminase activity"/>
    <property type="evidence" value="ECO:0007669"/>
    <property type="project" value="UniProtKB-KW"/>
</dbReference>
<dbReference type="EMBL" id="JBBHLI010000010">
    <property type="protein sequence ID" value="MEK9502232.1"/>
    <property type="molecule type" value="Genomic_DNA"/>
</dbReference>
<dbReference type="PROSITE" id="PS00595">
    <property type="entry name" value="AA_TRANSFER_CLASS_5"/>
    <property type="match status" value="1"/>
</dbReference>
<dbReference type="InterPro" id="IPR020578">
    <property type="entry name" value="Aminotrans_V_PyrdxlP_BS"/>
</dbReference>
<dbReference type="InterPro" id="IPR015424">
    <property type="entry name" value="PyrdxlP-dep_Trfase"/>
</dbReference>
<comment type="similarity">
    <text evidence="3">Belongs to the class-V pyridoxal-phosphate-dependent aminotransferase family.</text>
</comment>
<dbReference type="Pfam" id="PF00266">
    <property type="entry name" value="Aminotran_5"/>
    <property type="match status" value="1"/>
</dbReference>
<feature type="domain" description="Aminotransferase class V" evidence="5">
    <location>
        <begin position="6"/>
        <end position="367"/>
    </location>
</feature>
<dbReference type="Gene3D" id="3.90.1150.10">
    <property type="entry name" value="Aspartate Aminotransferase, domain 1"/>
    <property type="match status" value="1"/>
</dbReference>
<sequence length="385" mass="40348">MPADHYLDFAATSALRPPEVADAVADFLRDCGATPGRGSHHRALDAGRMVFRTRRALARLLGLHEEPGQVVFGAHATQAINTVLGSLDPGQVLVVTDLDHNAVLRPAHHLAGAGIEVRRVAADPRGVLDTESLERALDGADLLTVNAASNVLGSRLPVGEIAQRARSAGARVLVDTAQTAGHLVDDLTGVDYVAVTGHKGLLGPQGVGALWIREGAPIRPLLRGGTGGNSLDREMPPALPDRLEAGTLNAPGIAGLAAGIDWLEREGVAAIHRRLSVLRLRLHDGLAGVAGVRVLSPRDPAGAPIVTAVSDRLDPGALAHGLDRRFGVQTRSGHHCAPEVHRLLGTTRTGAVRFSLGWCSTEADVDRAVEGVEALTAFPERSVPR</sequence>
<keyword evidence="6" id="KW-0032">Aminotransferase</keyword>
<dbReference type="SUPFAM" id="SSF53383">
    <property type="entry name" value="PLP-dependent transferases"/>
    <property type="match status" value="1"/>
</dbReference>
<gene>
    <name evidence="6" type="ORF">WI372_14660</name>
</gene>
<dbReference type="InterPro" id="IPR015422">
    <property type="entry name" value="PyrdxlP-dep_Trfase_small"/>
</dbReference>
<organism evidence="6 7">
    <name type="scientific">Gaopeijia maritima</name>
    <dbReference type="NCBI Taxonomy" id="3119007"/>
    <lineage>
        <taxon>Bacteria</taxon>
        <taxon>Pseudomonadati</taxon>
        <taxon>Gemmatimonadota</taxon>
        <taxon>Longimicrobiia</taxon>
        <taxon>Gaopeijiales</taxon>
        <taxon>Gaopeijiaceae</taxon>
        <taxon>Gaopeijia</taxon>
    </lineage>
</organism>
<evidence type="ECO:0000256" key="3">
    <source>
        <dbReference type="RuleBase" id="RU004075"/>
    </source>
</evidence>
<evidence type="ECO:0000313" key="6">
    <source>
        <dbReference type="EMBL" id="MEK9502232.1"/>
    </source>
</evidence>
<keyword evidence="7" id="KW-1185">Reference proteome</keyword>
<comment type="caution">
    <text evidence="6">The sequence shown here is derived from an EMBL/GenBank/DDBJ whole genome shotgun (WGS) entry which is preliminary data.</text>
</comment>
<evidence type="ECO:0000256" key="1">
    <source>
        <dbReference type="ARBA" id="ARBA00001933"/>
    </source>
</evidence>
<dbReference type="PANTHER" id="PTHR43586">
    <property type="entry name" value="CYSTEINE DESULFURASE"/>
    <property type="match status" value="1"/>
</dbReference>
<evidence type="ECO:0000256" key="4">
    <source>
        <dbReference type="RuleBase" id="RU004504"/>
    </source>
</evidence>
<dbReference type="InterPro" id="IPR000192">
    <property type="entry name" value="Aminotrans_V_dom"/>
</dbReference>